<protein>
    <recommendedName>
        <fullName evidence="4">Methyltransferase type 11 domain-containing protein</fullName>
    </recommendedName>
</protein>
<dbReference type="AlphaFoldDB" id="A0A7S3LJU8"/>
<dbReference type="InterPro" id="IPR013216">
    <property type="entry name" value="Methyltransf_11"/>
</dbReference>
<name>A0A7S3LJU8_9STRA</name>
<evidence type="ECO:0000259" key="4">
    <source>
        <dbReference type="Pfam" id="PF08241"/>
    </source>
</evidence>
<dbReference type="InterPro" id="IPR051052">
    <property type="entry name" value="Diverse_substrate_MTase"/>
</dbReference>
<keyword evidence="2" id="KW-0489">Methyltransferase</keyword>
<sequence>MIDLFSRQAATYAIFRPAYPERLVQFVLSSVKNAASSSGKPLLDAYDIGCGNGQVTIPLARTGLFRKVIGMDKSASQLEHTLRDIDIPGLEFKQADALNLRSAGVEDYSCSLLTSAQMLHWMTNDAKTWQRLKTEVVRVLIPNTGRFAVIGYGICRITNDSQIENKLQELYRQSIKENLWDKNCDRLLLDSLFAEGKVDFSPLRVVDRKVFPTTHRMPLDSFVKYVSTWSAFTQDAHKRLFDKFKTDSVITADPVKEVDVEFPFFVVILKSDDN</sequence>
<evidence type="ECO:0000313" key="5">
    <source>
        <dbReference type="EMBL" id="CAE0432836.1"/>
    </source>
</evidence>
<proteinExistence type="inferred from homology"/>
<organism evidence="5">
    <name type="scientific">Aplanochytrium stocchinoi</name>
    <dbReference type="NCBI Taxonomy" id="215587"/>
    <lineage>
        <taxon>Eukaryota</taxon>
        <taxon>Sar</taxon>
        <taxon>Stramenopiles</taxon>
        <taxon>Bigyra</taxon>
        <taxon>Labyrinthulomycetes</taxon>
        <taxon>Thraustochytrida</taxon>
        <taxon>Thraustochytriidae</taxon>
        <taxon>Aplanochytrium</taxon>
    </lineage>
</organism>
<dbReference type="Gene3D" id="3.40.50.150">
    <property type="entry name" value="Vaccinia Virus protein VP39"/>
    <property type="match status" value="1"/>
</dbReference>
<dbReference type="GO" id="GO:0032259">
    <property type="term" value="P:methylation"/>
    <property type="evidence" value="ECO:0007669"/>
    <property type="project" value="UniProtKB-KW"/>
</dbReference>
<reference evidence="5" key="1">
    <citation type="submission" date="2021-01" db="EMBL/GenBank/DDBJ databases">
        <authorList>
            <person name="Corre E."/>
            <person name="Pelletier E."/>
            <person name="Niang G."/>
            <person name="Scheremetjew M."/>
            <person name="Finn R."/>
            <person name="Kale V."/>
            <person name="Holt S."/>
            <person name="Cochrane G."/>
            <person name="Meng A."/>
            <person name="Brown T."/>
            <person name="Cohen L."/>
        </authorList>
    </citation>
    <scope>NUCLEOTIDE SEQUENCE</scope>
    <source>
        <strain evidence="5">GSBS06</strain>
    </source>
</reference>
<dbReference type="CDD" id="cd02440">
    <property type="entry name" value="AdoMet_MTases"/>
    <property type="match status" value="1"/>
</dbReference>
<dbReference type="GO" id="GO:0008757">
    <property type="term" value="F:S-adenosylmethionine-dependent methyltransferase activity"/>
    <property type="evidence" value="ECO:0007669"/>
    <property type="project" value="InterPro"/>
</dbReference>
<evidence type="ECO:0000256" key="3">
    <source>
        <dbReference type="ARBA" id="ARBA00022679"/>
    </source>
</evidence>
<dbReference type="SUPFAM" id="SSF53335">
    <property type="entry name" value="S-adenosyl-L-methionine-dependent methyltransferases"/>
    <property type="match status" value="1"/>
</dbReference>
<dbReference type="InterPro" id="IPR029063">
    <property type="entry name" value="SAM-dependent_MTases_sf"/>
</dbReference>
<dbReference type="PANTHER" id="PTHR44942:SF4">
    <property type="entry name" value="METHYLTRANSFERASE TYPE 11 DOMAIN-CONTAINING PROTEIN"/>
    <property type="match status" value="1"/>
</dbReference>
<dbReference type="EMBL" id="HBIN01004462">
    <property type="protein sequence ID" value="CAE0432836.1"/>
    <property type="molecule type" value="Transcribed_RNA"/>
</dbReference>
<accession>A0A7S3LJU8</accession>
<evidence type="ECO:0000256" key="1">
    <source>
        <dbReference type="ARBA" id="ARBA00008361"/>
    </source>
</evidence>
<keyword evidence="3" id="KW-0808">Transferase</keyword>
<feature type="domain" description="Methyltransferase type 11" evidence="4">
    <location>
        <begin position="47"/>
        <end position="143"/>
    </location>
</feature>
<gene>
    <name evidence="5" type="ORF">ASTO00021_LOCUS3154</name>
</gene>
<dbReference type="Pfam" id="PF08241">
    <property type="entry name" value="Methyltransf_11"/>
    <property type="match status" value="1"/>
</dbReference>
<evidence type="ECO:0000256" key="2">
    <source>
        <dbReference type="ARBA" id="ARBA00022603"/>
    </source>
</evidence>
<comment type="similarity">
    <text evidence="1">Belongs to the methyltransferase superfamily.</text>
</comment>
<dbReference type="PANTHER" id="PTHR44942">
    <property type="entry name" value="METHYLTRANSF_11 DOMAIN-CONTAINING PROTEIN"/>
    <property type="match status" value="1"/>
</dbReference>